<dbReference type="EC" id="1.8.4.11" evidence="2"/>
<dbReference type="Gene3D" id="3.30.1060.10">
    <property type="entry name" value="Peptide methionine sulphoxide reductase MsrA"/>
    <property type="match status" value="1"/>
</dbReference>
<dbReference type="FunFam" id="3.30.1060.10:FF:000002">
    <property type="entry name" value="Peptide methionine sulfoxide reductase"/>
    <property type="match status" value="1"/>
</dbReference>
<comment type="caution">
    <text evidence="10">The sequence shown here is derived from an EMBL/GenBank/DDBJ whole genome shotgun (WGS) entry which is preliminary data.</text>
</comment>
<dbReference type="GO" id="GO:0005737">
    <property type="term" value="C:cytoplasm"/>
    <property type="evidence" value="ECO:0007669"/>
    <property type="project" value="TreeGrafter"/>
</dbReference>
<gene>
    <name evidence="10" type="ORF">BWQ96_04550</name>
</gene>
<feature type="domain" description="Peptide methionine sulphoxide reductase MsrA" evidence="9">
    <location>
        <begin position="269"/>
        <end position="416"/>
    </location>
</feature>
<comment type="similarity">
    <text evidence="1">Belongs to the MsrA Met sulfoxide reductase family.</text>
</comment>
<feature type="domain" description="Glutaredoxin" evidence="8">
    <location>
        <begin position="32"/>
        <end position="101"/>
    </location>
</feature>
<dbReference type="CDD" id="cd03419">
    <property type="entry name" value="GRX_GRXh_1_2_like"/>
    <property type="match status" value="2"/>
</dbReference>
<protein>
    <recommendedName>
        <fullName evidence="2">peptide-methionine (S)-S-oxide reductase</fullName>
        <ecNumber evidence="2">1.8.4.11</ecNumber>
    </recommendedName>
    <alternativeName>
        <fullName evidence="7">Peptide-methionine (S)-S-oxide reductase</fullName>
    </alternativeName>
    <alternativeName>
        <fullName evidence="6">Protein-methionine-S-oxide reductase</fullName>
    </alternativeName>
</protein>
<dbReference type="PANTHER" id="PTHR45694:SF18">
    <property type="entry name" value="GLUTAREDOXIN-1-RELATED"/>
    <property type="match status" value="1"/>
</dbReference>
<proteinExistence type="inferred from homology"/>
<name>A0A2V3IU33_9FLOR</name>
<dbReference type="Proteomes" id="UP000247409">
    <property type="component" value="Unassembled WGS sequence"/>
</dbReference>
<organism evidence="10 11">
    <name type="scientific">Gracilariopsis chorda</name>
    <dbReference type="NCBI Taxonomy" id="448386"/>
    <lineage>
        <taxon>Eukaryota</taxon>
        <taxon>Rhodophyta</taxon>
        <taxon>Florideophyceae</taxon>
        <taxon>Rhodymeniophycidae</taxon>
        <taxon>Gracilariales</taxon>
        <taxon>Gracilariaceae</taxon>
        <taxon>Gracilariopsis</taxon>
    </lineage>
</organism>
<evidence type="ECO:0000313" key="10">
    <source>
        <dbReference type="EMBL" id="PXF45646.1"/>
    </source>
</evidence>
<evidence type="ECO:0000259" key="9">
    <source>
        <dbReference type="Pfam" id="PF01625"/>
    </source>
</evidence>
<reference evidence="10 11" key="1">
    <citation type="journal article" date="2018" name="Mol. Biol. Evol.">
        <title>Analysis of the draft genome of the red seaweed Gracilariopsis chorda provides insights into genome size evolution in Rhodophyta.</title>
        <authorList>
            <person name="Lee J."/>
            <person name="Yang E.C."/>
            <person name="Graf L."/>
            <person name="Yang J.H."/>
            <person name="Qiu H."/>
            <person name="Zel Zion U."/>
            <person name="Chan C.X."/>
            <person name="Stephens T.G."/>
            <person name="Weber A.P.M."/>
            <person name="Boo G.H."/>
            <person name="Boo S.M."/>
            <person name="Kim K.M."/>
            <person name="Shin Y."/>
            <person name="Jung M."/>
            <person name="Lee S.J."/>
            <person name="Yim H.S."/>
            <person name="Lee J.H."/>
            <person name="Bhattacharya D."/>
            <person name="Yoon H.S."/>
        </authorList>
    </citation>
    <scope>NUCLEOTIDE SEQUENCE [LARGE SCALE GENOMIC DNA]</scope>
    <source>
        <strain evidence="10 11">SKKU-2015</strain>
        <tissue evidence="10">Whole body</tissue>
    </source>
</reference>
<dbReference type="InterPro" id="IPR011767">
    <property type="entry name" value="GLR_AS"/>
</dbReference>
<dbReference type="InterPro" id="IPR036509">
    <property type="entry name" value="Met_Sox_Rdtase_MsrA_sf"/>
</dbReference>
<dbReference type="Pfam" id="PF01625">
    <property type="entry name" value="PMSR"/>
    <property type="match status" value="1"/>
</dbReference>
<dbReference type="SUPFAM" id="SSF55068">
    <property type="entry name" value="Peptide methionine sulfoxide reductase"/>
    <property type="match status" value="1"/>
</dbReference>
<dbReference type="OrthoDB" id="77405at2759"/>
<evidence type="ECO:0000256" key="4">
    <source>
        <dbReference type="ARBA" id="ARBA00023157"/>
    </source>
</evidence>
<keyword evidence="3" id="KW-0560">Oxidoreductase</keyword>
<dbReference type="Gene3D" id="3.40.30.10">
    <property type="entry name" value="Glutaredoxin"/>
    <property type="match status" value="2"/>
</dbReference>
<dbReference type="InterPro" id="IPR002109">
    <property type="entry name" value="Glutaredoxin"/>
</dbReference>
<dbReference type="InterPro" id="IPR036249">
    <property type="entry name" value="Thioredoxin-like_sf"/>
</dbReference>
<dbReference type="EMBL" id="NBIV01000055">
    <property type="protein sequence ID" value="PXF45646.1"/>
    <property type="molecule type" value="Genomic_DNA"/>
</dbReference>
<dbReference type="Pfam" id="PF00462">
    <property type="entry name" value="Glutaredoxin"/>
    <property type="match status" value="2"/>
</dbReference>
<dbReference type="GO" id="GO:0015038">
    <property type="term" value="F:glutathione disulfide oxidoreductase activity"/>
    <property type="evidence" value="ECO:0007669"/>
    <property type="project" value="TreeGrafter"/>
</dbReference>
<dbReference type="PANTHER" id="PTHR45694">
    <property type="entry name" value="GLUTAREDOXIN 2"/>
    <property type="match status" value="1"/>
</dbReference>
<dbReference type="SUPFAM" id="SSF52833">
    <property type="entry name" value="Thioredoxin-like"/>
    <property type="match status" value="2"/>
</dbReference>
<evidence type="ECO:0000256" key="5">
    <source>
        <dbReference type="ARBA" id="ARBA00023284"/>
    </source>
</evidence>
<dbReference type="NCBIfam" id="TIGR00401">
    <property type="entry name" value="msrA"/>
    <property type="match status" value="1"/>
</dbReference>
<evidence type="ECO:0000256" key="3">
    <source>
        <dbReference type="ARBA" id="ARBA00023002"/>
    </source>
</evidence>
<evidence type="ECO:0000256" key="2">
    <source>
        <dbReference type="ARBA" id="ARBA00012502"/>
    </source>
</evidence>
<evidence type="ECO:0000256" key="6">
    <source>
        <dbReference type="ARBA" id="ARBA00030273"/>
    </source>
</evidence>
<dbReference type="InterPro" id="IPR014025">
    <property type="entry name" value="Glutaredoxin_subgr"/>
</dbReference>
<dbReference type="GO" id="GO:0008113">
    <property type="term" value="F:peptide-methionine (S)-S-oxide reductase activity"/>
    <property type="evidence" value="ECO:0007669"/>
    <property type="project" value="UniProtKB-EC"/>
</dbReference>
<dbReference type="PROSITE" id="PS51354">
    <property type="entry name" value="GLUTAREDOXIN_2"/>
    <property type="match status" value="2"/>
</dbReference>
<dbReference type="PROSITE" id="PS00195">
    <property type="entry name" value="GLUTAREDOXIN_1"/>
    <property type="match status" value="2"/>
</dbReference>
<sequence>MGNVPRKARADTPADNSNAAKVVHNAISKYPVVIYSKTYCPYCRSAKSNINAALSKIEDPPQVKIYELDKMGVLGIQVQDYLAQLTGRRTVPNVFIGGKSIGGGDETAGYASRGVLVQMLTQAPQQLADQFPPQTAVPTAVTSPPSAEQIAQDAIDNNPVVVFSKSYCPFCVRAKGLLAERMPAIDGLPEPKIFEMDRMGSEGAAIQQYLLQKTGQRTVPNIFIAQEHIGGCDDVYGLDARGELVAKLTAAVPNTTAEDEQPVASETKEIVFGAGCFWGVELAFQRVAGVISTEVGYSNGKMERITYDAICTGATGAAEVVRVLYDPSVVYVGDLLRVWESRHDPTSLNKQGNDTGTQYRSAIYYNDEDQAEEIRQWIAEAATRHSKEIVTDIAPVKNYCAAEEYHQRYLEKKGQDAQKGSTAYIRCYG</sequence>
<evidence type="ECO:0000313" key="11">
    <source>
        <dbReference type="Proteomes" id="UP000247409"/>
    </source>
</evidence>
<evidence type="ECO:0000259" key="8">
    <source>
        <dbReference type="Pfam" id="PF00462"/>
    </source>
</evidence>
<feature type="domain" description="Glutaredoxin" evidence="8">
    <location>
        <begin position="160"/>
        <end position="229"/>
    </location>
</feature>
<dbReference type="InterPro" id="IPR002569">
    <property type="entry name" value="Met_Sox_Rdtase_MsrA_dom"/>
</dbReference>
<keyword evidence="11" id="KW-1185">Reference proteome</keyword>
<evidence type="ECO:0000256" key="7">
    <source>
        <dbReference type="ARBA" id="ARBA00030643"/>
    </source>
</evidence>
<dbReference type="STRING" id="448386.A0A2V3IU33"/>
<keyword evidence="4" id="KW-1015">Disulfide bond</keyword>
<keyword evidence="5" id="KW-0676">Redox-active center</keyword>
<dbReference type="GO" id="GO:0034599">
    <property type="term" value="P:cellular response to oxidative stress"/>
    <property type="evidence" value="ECO:0007669"/>
    <property type="project" value="TreeGrafter"/>
</dbReference>
<accession>A0A2V3IU33</accession>
<evidence type="ECO:0000256" key="1">
    <source>
        <dbReference type="ARBA" id="ARBA00005591"/>
    </source>
</evidence>
<dbReference type="AlphaFoldDB" id="A0A2V3IU33"/>
<dbReference type="PRINTS" id="PR00160">
    <property type="entry name" value="GLUTAREDOXIN"/>
</dbReference>
<dbReference type="HAMAP" id="MF_01401">
    <property type="entry name" value="MsrA"/>
    <property type="match status" value="1"/>
</dbReference>